<dbReference type="InterPro" id="IPR036259">
    <property type="entry name" value="MFS_trans_sf"/>
</dbReference>
<keyword evidence="4" id="KW-1133">Transmembrane helix</keyword>
<evidence type="ECO:0000313" key="6">
    <source>
        <dbReference type="EMBL" id="QGO05177.1"/>
    </source>
</evidence>
<proteinExistence type="predicted"/>
<keyword evidence="7" id="KW-1185">Reference proteome</keyword>
<name>A0A9Q6LI80_PISSA</name>
<keyword evidence="2" id="KW-1003">Cell membrane</keyword>
<evidence type="ECO:0000256" key="1">
    <source>
        <dbReference type="ARBA" id="ARBA00004651"/>
    </source>
</evidence>
<organism evidence="6 7">
    <name type="scientific">Piscirickettsia salmonis</name>
    <dbReference type="NCBI Taxonomy" id="1238"/>
    <lineage>
        <taxon>Bacteria</taxon>
        <taxon>Pseudomonadati</taxon>
        <taxon>Pseudomonadota</taxon>
        <taxon>Gammaproteobacteria</taxon>
        <taxon>Thiotrichales</taxon>
        <taxon>Piscirickettsiaceae</taxon>
        <taxon>Piscirickettsia</taxon>
    </lineage>
</organism>
<dbReference type="SUPFAM" id="SSF103473">
    <property type="entry name" value="MFS general substrate transporter"/>
    <property type="match status" value="1"/>
</dbReference>
<dbReference type="Gene3D" id="1.20.1250.20">
    <property type="entry name" value="MFS general substrate transporter like domains"/>
    <property type="match status" value="1"/>
</dbReference>
<dbReference type="GO" id="GO:0005886">
    <property type="term" value="C:plasma membrane"/>
    <property type="evidence" value="ECO:0007669"/>
    <property type="project" value="UniProtKB-SubCell"/>
</dbReference>
<protein>
    <submittedName>
        <fullName evidence="6">H+ Antiporter protein</fullName>
    </submittedName>
</protein>
<sequence length="406" mass="44922">MEAIRLVKKSAIFRVVLALSFLESFALMMDFTVLYTVIVYLWKLPLYKVILFSFTVSIPSIIISPFAGRLVDAKGSITCIQYSSILCFFLTIGLIFTNSYFILFALVFIRSSLKTVFFPALSRIIKLTVDKKQLLSVNSLIQFNANGLLIIAPIIGMVVFSTLGKKWCFLITSILFFLTFGLSFFLKEVSDKCSKIAMGPLSQGDLDIKKLLVPFLGMIIAAFAIYLGDSLFPVLLKSIGLDFKDFALIGSFFGIGGMAASIFCQCYKNSNEVTLIKLGATLVIISMFTYGAFSSMLSQRVFFVFAMLNAGGITLISISSATLLQKNTPTHMMGKVSSINTMIFGLASIIIPMLGLTFSQLVSVKLPFLLLSIITLGILLIMQYFNLSTSLARKKSQKKWQKKSIN</sequence>
<evidence type="ECO:0000313" key="7">
    <source>
        <dbReference type="Proteomes" id="UP000422232"/>
    </source>
</evidence>
<evidence type="ECO:0000256" key="3">
    <source>
        <dbReference type="ARBA" id="ARBA00022692"/>
    </source>
</evidence>
<keyword evidence="3" id="KW-0812">Transmembrane</keyword>
<dbReference type="Pfam" id="PF07690">
    <property type="entry name" value="MFS_1"/>
    <property type="match status" value="1"/>
</dbReference>
<evidence type="ECO:0000256" key="4">
    <source>
        <dbReference type="ARBA" id="ARBA00022989"/>
    </source>
</evidence>
<comment type="subcellular location">
    <subcellularLocation>
        <location evidence="1">Cell membrane</location>
        <topology evidence="1">Multi-pass membrane protein</topology>
    </subcellularLocation>
</comment>
<gene>
    <name evidence="6" type="ORF">Psal009_01058</name>
</gene>
<dbReference type="AlphaFoldDB" id="A0A9Q6LI80"/>
<keyword evidence="5" id="KW-0472">Membrane</keyword>
<accession>A0A9Q6LI80</accession>
<reference evidence="6 7" key="1">
    <citation type="submission" date="2019-04" db="EMBL/GenBank/DDBJ databases">
        <title>Complete genome sequencing of Piscirickettsia salmonis strain Psal-009.</title>
        <authorList>
            <person name="Schober I."/>
            <person name="Bunk B."/>
            <person name="Sproer C."/>
            <person name="Carril G.P."/>
            <person name="Riedel T."/>
            <person name="Flores-Herrera P.A."/>
            <person name="Nourdin-Galindo G."/>
            <person name="Marshall S.H."/>
            <person name="Overmann J."/>
        </authorList>
    </citation>
    <scope>NUCLEOTIDE SEQUENCE [LARGE SCALE GENOMIC DNA]</scope>
    <source>
        <strain evidence="6 7">Psal-009</strain>
    </source>
</reference>
<evidence type="ECO:0000256" key="2">
    <source>
        <dbReference type="ARBA" id="ARBA00022475"/>
    </source>
</evidence>
<evidence type="ECO:0000256" key="5">
    <source>
        <dbReference type="ARBA" id="ARBA00023136"/>
    </source>
</evidence>
<dbReference type="InterPro" id="IPR011701">
    <property type="entry name" value="MFS"/>
</dbReference>
<dbReference type="PANTHER" id="PTHR23513:SF6">
    <property type="entry name" value="MAJOR FACILITATOR SUPERFAMILY ASSOCIATED DOMAIN-CONTAINING PROTEIN"/>
    <property type="match status" value="1"/>
</dbReference>
<dbReference type="GO" id="GO:0022857">
    <property type="term" value="F:transmembrane transporter activity"/>
    <property type="evidence" value="ECO:0007669"/>
    <property type="project" value="InterPro"/>
</dbReference>
<dbReference type="EMBL" id="CP038908">
    <property type="protein sequence ID" value="QGO05177.1"/>
    <property type="molecule type" value="Genomic_DNA"/>
</dbReference>
<dbReference type="PANTHER" id="PTHR23513">
    <property type="entry name" value="INTEGRAL MEMBRANE EFFLUX PROTEIN-RELATED"/>
    <property type="match status" value="1"/>
</dbReference>
<dbReference type="RefSeq" id="WP_081007011.1">
    <property type="nucleotide sequence ID" value="NZ_CP013757.1"/>
</dbReference>
<dbReference type="Proteomes" id="UP000422232">
    <property type="component" value="Chromosome"/>
</dbReference>